<feature type="region of interest" description="Disordered" evidence="2">
    <location>
        <begin position="635"/>
        <end position="665"/>
    </location>
</feature>
<feature type="compositionally biased region" description="Polar residues" evidence="2">
    <location>
        <begin position="915"/>
        <end position="927"/>
    </location>
</feature>
<dbReference type="PANTHER" id="PTHR47766:SF1">
    <property type="entry name" value="PROTEIN EFR3"/>
    <property type="match status" value="1"/>
</dbReference>
<keyword evidence="4" id="KW-1185">Reference proteome</keyword>
<dbReference type="Pfam" id="PF21072">
    <property type="entry name" value="EFR3"/>
    <property type="match status" value="1"/>
</dbReference>
<dbReference type="EMBL" id="JASNQZ010000012">
    <property type="protein sequence ID" value="KAL0949391.1"/>
    <property type="molecule type" value="Genomic_DNA"/>
</dbReference>
<sequence>MHLLFSSNHVQLLNACYPPSPALLTAGPDYSPKSQELSRLTYYALNHPGKLNKLGSELEKRLKAECRKAKAGNTRTRASLLISLSIFRALAVECRRDISLLSPPLVSAVNVTLSSLHSDLEVVARAASVFAAWTTYTDGHLIGADASLTKDYISILQMFSSLSSIEIKDQELRNRTRLIGFAALTGALNSEALYSDSLQFRAQVATIMRPILRTLLEADVSLLDEQSNSVKEVPMTPYLAEFRRRPAIERRAASIHVHVDGEKGPANSDVSSACLHALYSLLEHANGAQLGHIMRSSFDSLDELNGWPQVDHCCWFAKKSAEWASYQYRYAIPTCLVERLLENQDVPTISLHGTLAAMLKSVFTSPTPLINLSTSDINSNLISILMRRTRIDPQDRLLPALVDCIASLGCHIYYSDQIQDLAAEIISRISFIENRSNSESAVSEEGRSQSIRCLLAGLLGLIQAADEHENHEDVKRRLGAMPATAPTSSSPPKSDTVHQDGSNQRPSRRTKVPPDIWQDTLSLLSSQEFAVRADYAQALVFYVTTELPKFGDGLDPDGVKRGRRLDEGPLQHAANLTSLLNPGDLGVKLLNATHAFLYTILTSTASETGASPLPSPSPINIDAPQVRILPGTPAELDQENDTTESPGSHNQSSNGRRSMASSKQNRSRKFSLVLRLLQQQESPGFNLTFSDYSNILLILITLHEQLPARALITGIPMLLALEEKTRADNSRHINRVLIAKVWLTIAKVWDSPELSQLAEKVLSSVPQSADVPIASASPAASYRPSPEPSSFPNQYDAKTRQVCPAMDAEAALRAISVNKNVQEATGLDEQGLLRRLSHQWTPDAALRNSSENDDFDSVRGDAISPLLRISPALMHIENVSLQSLARSTRGVGVTDLREALEGRSSMSNPALVRPSSISTLDHTSSIAGESRHYLQSRPRSRSAPKKKAIPSKPGEVKDVLNRLGIGKQNGSLLKSSFPALPKPDPRSTPRQT</sequence>
<dbReference type="PANTHER" id="PTHR47766">
    <property type="entry name" value="PROTEIN EFR3"/>
    <property type="match status" value="1"/>
</dbReference>
<proteinExistence type="inferred from homology"/>
<dbReference type="InterPro" id="IPR049150">
    <property type="entry name" value="EFR3_HEAT-like_rpt"/>
</dbReference>
<dbReference type="InterPro" id="IPR039786">
    <property type="entry name" value="EFR3"/>
</dbReference>
<reference evidence="4" key="1">
    <citation type="submission" date="2024-06" db="EMBL/GenBank/DDBJ databases">
        <title>Multi-omics analyses provide insights into the biosynthesis of the anticancer antibiotic pleurotin in Hohenbuehelia grisea.</title>
        <authorList>
            <person name="Weaver J.A."/>
            <person name="Alberti F."/>
        </authorList>
    </citation>
    <scope>NUCLEOTIDE SEQUENCE [LARGE SCALE GENOMIC DNA]</scope>
    <source>
        <strain evidence="4">T-177</strain>
    </source>
</reference>
<evidence type="ECO:0000313" key="4">
    <source>
        <dbReference type="Proteomes" id="UP001556367"/>
    </source>
</evidence>
<gene>
    <name evidence="3" type="ORF">HGRIS_009455</name>
</gene>
<name>A0ABR3J1M2_9AGAR</name>
<dbReference type="Proteomes" id="UP001556367">
    <property type="component" value="Unassembled WGS sequence"/>
</dbReference>
<feature type="compositionally biased region" description="Basic residues" evidence="2">
    <location>
        <begin position="938"/>
        <end position="949"/>
    </location>
</feature>
<feature type="compositionally biased region" description="Basic and acidic residues" evidence="2">
    <location>
        <begin position="983"/>
        <end position="992"/>
    </location>
</feature>
<organism evidence="3 4">
    <name type="scientific">Hohenbuehelia grisea</name>
    <dbReference type="NCBI Taxonomy" id="104357"/>
    <lineage>
        <taxon>Eukaryota</taxon>
        <taxon>Fungi</taxon>
        <taxon>Dikarya</taxon>
        <taxon>Basidiomycota</taxon>
        <taxon>Agaricomycotina</taxon>
        <taxon>Agaricomycetes</taxon>
        <taxon>Agaricomycetidae</taxon>
        <taxon>Agaricales</taxon>
        <taxon>Pleurotineae</taxon>
        <taxon>Pleurotaceae</taxon>
        <taxon>Hohenbuehelia</taxon>
    </lineage>
</organism>
<comment type="caution">
    <text evidence="3">The sequence shown here is derived from an EMBL/GenBank/DDBJ whole genome shotgun (WGS) entry which is preliminary data.</text>
</comment>
<protein>
    <recommendedName>
        <fullName evidence="5">Protein EFR3</fullName>
    </recommendedName>
</protein>
<comment type="similarity">
    <text evidence="1">Belongs to the EFR3 family.</text>
</comment>
<feature type="compositionally biased region" description="Polar residues" evidence="2">
    <location>
        <begin position="643"/>
        <end position="664"/>
    </location>
</feature>
<evidence type="ECO:0000256" key="1">
    <source>
        <dbReference type="ARBA" id="ARBA00010216"/>
    </source>
</evidence>
<evidence type="ECO:0000313" key="3">
    <source>
        <dbReference type="EMBL" id="KAL0949391.1"/>
    </source>
</evidence>
<evidence type="ECO:0008006" key="5">
    <source>
        <dbReference type="Google" id="ProtNLM"/>
    </source>
</evidence>
<feature type="compositionally biased region" description="Low complexity" evidence="2">
    <location>
        <begin position="482"/>
        <end position="494"/>
    </location>
</feature>
<feature type="region of interest" description="Disordered" evidence="2">
    <location>
        <begin position="482"/>
        <end position="514"/>
    </location>
</feature>
<accession>A0ABR3J1M2</accession>
<feature type="region of interest" description="Disordered" evidence="2">
    <location>
        <begin position="904"/>
        <end position="992"/>
    </location>
</feature>
<evidence type="ECO:0000256" key="2">
    <source>
        <dbReference type="SAM" id="MobiDB-lite"/>
    </source>
</evidence>